<dbReference type="EMBL" id="CP013388">
    <property type="protein sequence ID" value="AOJ08075.1"/>
    <property type="molecule type" value="Genomic_DNA"/>
</dbReference>
<dbReference type="Proteomes" id="UP000067711">
    <property type="component" value="Chromosome 2"/>
</dbReference>
<dbReference type="RefSeq" id="WP_066492819.1">
    <property type="nucleotide sequence ID" value="NZ_CP013388.1"/>
</dbReference>
<organism evidence="1 2">
    <name type="scientific">Burkholderia mayonis</name>
    <dbReference type="NCBI Taxonomy" id="1385591"/>
    <lineage>
        <taxon>Bacteria</taxon>
        <taxon>Pseudomonadati</taxon>
        <taxon>Pseudomonadota</taxon>
        <taxon>Betaproteobacteria</taxon>
        <taxon>Burkholderiales</taxon>
        <taxon>Burkholderiaceae</taxon>
        <taxon>Burkholderia</taxon>
        <taxon>pseudomallei group</taxon>
    </lineage>
</organism>
<name>A0A1B4FWK6_9BURK</name>
<sequence>MSTTILGFKGRVTIAVRKVTEQYPHAKLYEVDGIASGGPTTDPKNIDKLRVVFQNESGTVIINSIGYDEFAPPVSYPTPWTGDVVIEWPVKLDLDEANHAKEAAGYKEAYDTVTVRNPLGPKRGNPFYIFGSGPDRAREFVFVDAITGKVVRGE</sequence>
<accession>A0A1B4FWK6</accession>
<evidence type="ECO:0000313" key="2">
    <source>
        <dbReference type="Proteomes" id="UP000067711"/>
    </source>
</evidence>
<reference evidence="1 2" key="1">
    <citation type="submission" date="2015-12" db="EMBL/GenBank/DDBJ databases">
        <title>Diversity of Burkholderia near neighbor genomes.</title>
        <authorList>
            <person name="Sahl J."/>
            <person name="Wagner D."/>
            <person name="Keim P."/>
        </authorList>
    </citation>
    <scope>NUCLEOTIDE SEQUENCE [LARGE SCALE GENOMIC DNA]</scope>
    <source>
        <strain evidence="1 2">BDU8</strain>
    </source>
</reference>
<dbReference type="AlphaFoldDB" id="A0A1B4FWK6"/>
<evidence type="ECO:0000313" key="1">
    <source>
        <dbReference type="EMBL" id="AOJ08075.1"/>
    </source>
</evidence>
<gene>
    <name evidence="1" type="ORF">WS71_03965</name>
</gene>
<protein>
    <submittedName>
        <fullName evidence="1">Uncharacterized protein</fullName>
    </submittedName>
</protein>
<proteinExistence type="predicted"/>